<dbReference type="HOGENOM" id="CLU_2850189_0_0_1"/>
<dbReference type="KEGG" id="mlr:MELLADRAFT_71502"/>
<dbReference type="InParanoid" id="F4RGW3"/>
<protein>
    <submittedName>
        <fullName evidence="1">Uncharacterized protein</fullName>
    </submittedName>
</protein>
<gene>
    <name evidence="1" type="ORF">MELLADRAFT_71502</name>
</gene>
<accession>F4RGW3</accession>
<dbReference type="EMBL" id="GL883101">
    <property type="protein sequence ID" value="EGG08212.1"/>
    <property type="molecule type" value="Genomic_DNA"/>
</dbReference>
<evidence type="ECO:0000313" key="1">
    <source>
        <dbReference type="EMBL" id="EGG08212.1"/>
    </source>
</evidence>
<dbReference type="Proteomes" id="UP000001072">
    <property type="component" value="Unassembled WGS sequence"/>
</dbReference>
<evidence type="ECO:0000313" key="2">
    <source>
        <dbReference type="Proteomes" id="UP000001072"/>
    </source>
</evidence>
<organism evidence="2">
    <name type="scientific">Melampsora larici-populina (strain 98AG31 / pathotype 3-4-7)</name>
    <name type="common">Poplar leaf rust fungus</name>
    <dbReference type="NCBI Taxonomy" id="747676"/>
    <lineage>
        <taxon>Eukaryota</taxon>
        <taxon>Fungi</taxon>
        <taxon>Dikarya</taxon>
        <taxon>Basidiomycota</taxon>
        <taxon>Pucciniomycotina</taxon>
        <taxon>Pucciniomycetes</taxon>
        <taxon>Pucciniales</taxon>
        <taxon>Melampsoraceae</taxon>
        <taxon>Melampsora</taxon>
    </lineage>
</organism>
<name>F4RGW3_MELLP</name>
<sequence length="65" mass="7046">MTSQLLGWDTTVFWGQEPSMNGVNFPGLCELPTKDFNYPHSSDGTLPSVINIKVVQSSVSTEGSI</sequence>
<proteinExistence type="predicted"/>
<reference evidence="2" key="1">
    <citation type="journal article" date="2011" name="Proc. Natl. Acad. Sci. U.S.A.">
        <title>Obligate biotrophy features unraveled by the genomic analysis of rust fungi.</title>
        <authorList>
            <person name="Duplessis S."/>
            <person name="Cuomo C.A."/>
            <person name="Lin Y.-C."/>
            <person name="Aerts A."/>
            <person name="Tisserant E."/>
            <person name="Veneault-Fourrey C."/>
            <person name="Joly D.L."/>
            <person name="Hacquard S."/>
            <person name="Amselem J."/>
            <person name="Cantarel B.L."/>
            <person name="Chiu R."/>
            <person name="Coutinho P.M."/>
            <person name="Feau N."/>
            <person name="Field M."/>
            <person name="Frey P."/>
            <person name="Gelhaye E."/>
            <person name="Goldberg J."/>
            <person name="Grabherr M.G."/>
            <person name="Kodira C.D."/>
            <person name="Kohler A."/>
            <person name="Kuees U."/>
            <person name="Lindquist E.A."/>
            <person name="Lucas S.M."/>
            <person name="Mago R."/>
            <person name="Mauceli E."/>
            <person name="Morin E."/>
            <person name="Murat C."/>
            <person name="Pangilinan J.L."/>
            <person name="Park R."/>
            <person name="Pearson M."/>
            <person name="Quesneville H."/>
            <person name="Rouhier N."/>
            <person name="Sakthikumar S."/>
            <person name="Salamov A.A."/>
            <person name="Schmutz J."/>
            <person name="Selles B."/>
            <person name="Shapiro H."/>
            <person name="Tanguay P."/>
            <person name="Tuskan G.A."/>
            <person name="Henrissat B."/>
            <person name="Van de Peer Y."/>
            <person name="Rouze P."/>
            <person name="Ellis J.G."/>
            <person name="Dodds P.N."/>
            <person name="Schein J.E."/>
            <person name="Zhong S."/>
            <person name="Hamelin R.C."/>
            <person name="Grigoriev I.V."/>
            <person name="Szabo L.J."/>
            <person name="Martin F."/>
        </authorList>
    </citation>
    <scope>NUCLEOTIDE SEQUENCE [LARGE SCALE GENOMIC DNA]</scope>
    <source>
        <strain evidence="2">98AG31 / pathotype 3-4-7</strain>
    </source>
</reference>
<dbReference type="AlphaFoldDB" id="F4RGW3"/>
<dbReference type="RefSeq" id="XP_007408410.1">
    <property type="nucleotide sequence ID" value="XM_007408348.1"/>
</dbReference>
<dbReference type="GeneID" id="18931841"/>
<keyword evidence="2" id="KW-1185">Reference proteome</keyword>
<dbReference type="VEuPathDB" id="FungiDB:MELLADRAFT_71502"/>